<feature type="region of interest" description="Disordered" evidence="9">
    <location>
        <begin position="1365"/>
        <end position="1396"/>
    </location>
</feature>
<dbReference type="OrthoDB" id="2020972at2759"/>
<feature type="compositionally biased region" description="Low complexity" evidence="9">
    <location>
        <begin position="432"/>
        <end position="447"/>
    </location>
</feature>
<dbReference type="GO" id="GO:0003677">
    <property type="term" value="F:DNA binding"/>
    <property type="evidence" value="ECO:0007669"/>
    <property type="project" value="UniProtKB-KW"/>
</dbReference>
<evidence type="ECO:0000256" key="8">
    <source>
        <dbReference type="ARBA" id="ARBA00023242"/>
    </source>
</evidence>
<dbReference type="Pfam" id="PF00271">
    <property type="entry name" value="Helicase_C"/>
    <property type="match status" value="1"/>
</dbReference>
<dbReference type="PROSITE" id="PS51192">
    <property type="entry name" value="HELICASE_ATP_BIND_1"/>
    <property type="match status" value="1"/>
</dbReference>
<dbReference type="OMA" id="ASHICLH"/>
<keyword evidence="4" id="KW-0378">Hydrolase</keyword>
<keyword evidence="5" id="KW-0347">Helicase</keyword>
<evidence type="ECO:0000256" key="9">
    <source>
        <dbReference type="SAM" id="MobiDB-lite"/>
    </source>
</evidence>
<dbReference type="InterPro" id="IPR027417">
    <property type="entry name" value="P-loop_NTPase"/>
</dbReference>
<feature type="compositionally biased region" description="Low complexity" evidence="9">
    <location>
        <begin position="1365"/>
        <end position="1388"/>
    </location>
</feature>
<feature type="domain" description="Helicase ATP-binding" evidence="10">
    <location>
        <begin position="63"/>
        <end position="311"/>
    </location>
</feature>
<keyword evidence="3" id="KW-0547">Nucleotide-binding</keyword>
<keyword evidence="7" id="KW-0238">DNA-binding</keyword>
<feature type="region of interest" description="Disordered" evidence="9">
    <location>
        <begin position="1419"/>
        <end position="1468"/>
    </location>
</feature>
<feature type="region of interest" description="Disordered" evidence="9">
    <location>
        <begin position="978"/>
        <end position="1003"/>
    </location>
</feature>
<evidence type="ECO:0000256" key="4">
    <source>
        <dbReference type="ARBA" id="ARBA00022801"/>
    </source>
</evidence>
<evidence type="ECO:0000256" key="2">
    <source>
        <dbReference type="ARBA" id="ARBA00007025"/>
    </source>
</evidence>
<keyword evidence="13" id="KW-1185">Reference proteome</keyword>
<comment type="similarity">
    <text evidence="2">Belongs to the SNF2/RAD54 helicase family.</text>
</comment>
<dbReference type="SMART" id="SM00490">
    <property type="entry name" value="HELICc"/>
    <property type="match status" value="1"/>
</dbReference>
<dbReference type="Pfam" id="PF00176">
    <property type="entry name" value="SNF2-rel_dom"/>
    <property type="match status" value="1"/>
</dbReference>
<feature type="region of interest" description="Disordered" evidence="9">
    <location>
        <begin position="432"/>
        <end position="466"/>
    </location>
</feature>
<feature type="domain" description="Helicase C-terminal" evidence="11">
    <location>
        <begin position="494"/>
        <end position="646"/>
    </location>
</feature>
<dbReference type="InterPro" id="IPR014001">
    <property type="entry name" value="Helicase_ATP-bd"/>
</dbReference>
<dbReference type="InterPro" id="IPR038718">
    <property type="entry name" value="SNF2-like_sf"/>
</dbReference>
<evidence type="ECO:0008006" key="14">
    <source>
        <dbReference type="Google" id="ProtNLM"/>
    </source>
</evidence>
<dbReference type="EMBL" id="LJSK01000240">
    <property type="protein sequence ID" value="KPI84678.1"/>
    <property type="molecule type" value="Genomic_DNA"/>
</dbReference>
<gene>
    <name evidence="12" type="ORF">ABL78_6272</name>
</gene>
<evidence type="ECO:0000259" key="10">
    <source>
        <dbReference type="PROSITE" id="PS51192"/>
    </source>
</evidence>
<dbReference type="Gene3D" id="3.40.50.300">
    <property type="entry name" value="P-loop containing nucleotide triphosphate hydrolases"/>
    <property type="match status" value="1"/>
</dbReference>
<dbReference type="GO" id="GO:0005634">
    <property type="term" value="C:nucleus"/>
    <property type="evidence" value="ECO:0007669"/>
    <property type="project" value="UniProtKB-SubCell"/>
</dbReference>
<sequence length="1584" mass="175098">MANLSSSPSGSGSQGTLEVPPVMASVLRPHQISALQFIWKRLVLDGVLRTAARTFSSTIEQRTRLYQEIFGVILGHSMGLGKTLTSLTFALLLQAQVTLMAMKRERLRQQQQPSSMATSGAFLKGESCSVLRILVLCPRSCVLHWQASIAEWVQPRYAGSVQLPLHVPSAVGASAGATRSGGKTLDDVLLSYYQQGGVLLLGYEEYQRILQYAQAHYRSYASATWRRVWSLLDRIRLPLPLSQDVRLLDMIETADLVILDEAHRLRRSSSNLVTALTQHLRNIQLRLALTGTPLQNHLEEYNTMQSMVTGRELDTQLFYKHFIAPIELGQCVDSTYAQFLEMQRCVVSLRNYFADSAHRCGPEVLASTLPPRREFIMFFRLSDAQETAYRAMLKHVHRPLSSSEKGDSVLQLHHHASHICLHPALAELVSAHHNNSSSSSAQHAAGNDRAEEDGDGDDAEETAVPSSLASPVLPTATLRNIQLSDSPKLSFAVHLTLYIVRELREKAVIFSQYLSHLKLMGELLAQHGIYAPALTGASSDMERRRCIEELQTSDACRVLLCSVRAGGVGIKLSAANHCILLDVSWNPADDTQATYRLYRYGQLRPVTVYRLATYGTSEHIVFAYALQKSWLQKKITDISDPRRQQRHQTRSYFRYPCSIPLPDGAPTSQVSQLGDALSSQTEQQALLAERRHAYALEICETQCPIAARVLAANREVEAANLFTVIPQSMLLRHNDEDVIRERARQFEQAAVKKLAHVPVPLQMHHRGAPSTRRDDESLLDACEAELVDMARQTAHLLLTHVLRVQDEVRDGVTRHHNNDTVSEVRTLDRALCQHLQGLVAVAKLERRPPPRVLAEVLLWCFQAGAQQLVDTLLNGGAHLKLRTFLTSRIPAASRHRPRDAPLPTRNPLEEALLFRPVSLLRAMSPVEATYVSTELGCDRPLVGQCMLKGLQRLWMRDGGSALSSTSIQALSVLLGTHAVGDDDDDDDDGSEGETQEAGRATDTTEALTHLVLRALVGCLEEQWPPYEGLALPPLHLQLDREEIRMERAYHAAARAQTEGFLSIGGVAEVLRLQQYRQGHHTYGCARCHHLLLHRLDATHLECPQCHYNAEFEVRADARLHQQATLYQLSVVANLLDAFSITKSFATSFSPADCADVSAVLREVHTSQAVLGFVRQVMREGVHVFLNEYPPVLVRLMALQLGTDGDLEELRRLLLANGRYAAHTNMREHLQQRLARAYADFVYPSKLAQLASMPFMFIVSALHYFARHDKLVYAHELLLSDHPTPHRKLLRFASDALVKVLYVERLLQHCKEKPQALLPAVPGASAAATTTGELSSVNMGGVMSGGATAGVTERDEDTVSLRSLLTAASSSPSSSPVSLSSSRSRSGSDSGEDANRGRGAATLVAGAPCARVVHPVLYGSSSDADDESGTGSTSVTRSSSSSFHSAYSEDRESFPNDSDAEGDEAERNEPVSLDAAGTWLEALAKNEAETHAPTAEELESEAVLQQRVAQYWIAFCEVYGTHSAETLTVLVENEVSEMKPLPPPPLPLWVSQVAHTTLVGLRVVDMLDLFLKKLLELSQRVRLIV</sequence>
<proteinExistence type="inferred from homology"/>
<dbReference type="GO" id="GO:0004386">
    <property type="term" value="F:helicase activity"/>
    <property type="evidence" value="ECO:0007669"/>
    <property type="project" value="UniProtKB-KW"/>
</dbReference>
<dbReference type="CDD" id="cd18793">
    <property type="entry name" value="SF2_C_SNF"/>
    <property type="match status" value="1"/>
</dbReference>
<dbReference type="PANTHER" id="PTHR45797:SF1">
    <property type="entry name" value="HELICASE ARIP4"/>
    <property type="match status" value="1"/>
</dbReference>
<dbReference type="Proteomes" id="UP000038009">
    <property type="component" value="Unassembled WGS sequence"/>
</dbReference>
<feature type="compositionally biased region" description="Acidic residues" evidence="9">
    <location>
        <begin position="981"/>
        <end position="994"/>
    </location>
</feature>
<dbReference type="SMART" id="SM00487">
    <property type="entry name" value="DEXDc"/>
    <property type="match status" value="1"/>
</dbReference>
<dbReference type="Gene3D" id="3.40.50.10810">
    <property type="entry name" value="Tandem AAA-ATPase domain"/>
    <property type="match status" value="1"/>
</dbReference>
<dbReference type="PANTHER" id="PTHR45797">
    <property type="entry name" value="RAD54-LIKE"/>
    <property type="match status" value="1"/>
</dbReference>
<dbReference type="GO" id="GO:0016887">
    <property type="term" value="F:ATP hydrolysis activity"/>
    <property type="evidence" value="ECO:0007669"/>
    <property type="project" value="InterPro"/>
</dbReference>
<dbReference type="InterPro" id="IPR001650">
    <property type="entry name" value="Helicase_C-like"/>
</dbReference>
<dbReference type="VEuPathDB" id="TriTrypDB:Lsey_0240_0090"/>
<dbReference type="PROSITE" id="PS51194">
    <property type="entry name" value="HELICASE_CTER"/>
    <property type="match status" value="1"/>
</dbReference>
<keyword evidence="8" id="KW-0539">Nucleus</keyword>
<evidence type="ECO:0000259" key="11">
    <source>
        <dbReference type="PROSITE" id="PS51194"/>
    </source>
</evidence>
<evidence type="ECO:0000256" key="6">
    <source>
        <dbReference type="ARBA" id="ARBA00022840"/>
    </source>
</evidence>
<dbReference type="InterPro" id="IPR000330">
    <property type="entry name" value="SNF2_N"/>
</dbReference>
<organism evidence="12 13">
    <name type="scientific">Leptomonas seymouri</name>
    <dbReference type="NCBI Taxonomy" id="5684"/>
    <lineage>
        <taxon>Eukaryota</taxon>
        <taxon>Discoba</taxon>
        <taxon>Euglenozoa</taxon>
        <taxon>Kinetoplastea</taxon>
        <taxon>Metakinetoplastina</taxon>
        <taxon>Trypanosomatida</taxon>
        <taxon>Trypanosomatidae</taxon>
        <taxon>Leishmaniinae</taxon>
        <taxon>Leptomonas</taxon>
    </lineage>
</organism>
<reference evidence="12 13" key="1">
    <citation type="journal article" date="2015" name="PLoS Pathog.">
        <title>Leptomonas seymouri: Adaptations to the Dixenous Life Cycle Analyzed by Genome Sequencing, Transcriptome Profiling and Co-infection with Leishmania donovani.</title>
        <authorList>
            <person name="Kraeva N."/>
            <person name="Butenko A."/>
            <person name="Hlavacova J."/>
            <person name="Kostygov A."/>
            <person name="Myskova J."/>
            <person name="Grybchuk D."/>
            <person name="Lestinova T."/>
            <person name="Votypka J."/>
            <person name="Volf P."/>
            <person name="Opperdoes F."/>
            <person name="Flegontov P."/>
            <person name="Lukes J."/>
            <person name="Yurchenko V."/>
        </authorList>
    </citation>
    <scope>NUCLEOTIDE SEQUENCE [LARGE SCALE GENOMIC DNA]</scope>
    <source>
        <strain evidence="12 13">ATCC 30220</strain>
    </source>
</reference>
<evidence type="ECO:0000313" key="13">
    <source>
        <dbReference type="Proteomes" id="UP000038009"/>
    </source>
</evidence>
<evidence type="ECO:0000256" key="7">
    <source>
        <dbReference type="ARBA" id="ARBA00023125"/>
    </source>
</evidence>
<dbReference type="SUPFAM" id="SSF52540">
    <property type="entry name" value="P-loop containing nucleoside triphosphate hydrolases"/>
    <property type="match status" value="2"/>
</dbReference>
<feature type="compositionally biased region" description="Low complexity" evidence="9">
    <location>
        <begin position="1428"/>
        <end position="1445"/>
    </location>
</feature>
<keyword evidence="6" id="KW-0067">ATP-binding</keyword>
<evidence type="ECO:0000256" key="5">
    <source>
        <dbReference type="ARBA" id="ARBA00022806"/>
    </source>
</evidence>
<evidence type="ECO:0000313" key="12">
    <source>
        <dbReference type="EMBL" id="KPI84678.1"/>
    </source>
</evidence>
<accession>A0A0N1I124</accession>
<evidence type="ECO:0000256" key="3">
    <source>
        <dbReference type="ARBA" id="ARBA00022741"/>
    </source>
</evidence>
<name>A0A0N1I124_LEPSE</name>
<protein>
    <recommendedName>
        <fullName evidence="14">SNF2 N-terminal domain family protein</fullName>
    </recommendedName>
</protein>
<dbReference type="GO" id="GO:0005524">
    <property type="term" value="F:ATP binding"/>
    <property type="evidence" value="ECO:0007669"/>
    <property type="project" value="UniProtKB-KW"/>
</dbReference>
<comment type="caution">
    <text evidence="12">The sequence shown here is derived from an EMBL/GenBank/DDBJ whole genome shotgun (WGS) entry which is preliminary data.</text>
</comment>
<comment type="subcellular location">
    <subcellularLocation>
        <location evidence="1">Nucleus</location>
    </subcellularLocation>
</comment>
<feature type="compositionally biased region" description="Acidic residues" evidence="9">
    <location>
        <begin position="450"/>
        <end position="461"/>
    </location>
</feature>
<dbReference type="InterPro" id="IPR049730">
    <property type="entry name" value="SNF2/RAD54-like_C"/>
</dbReference>
<dbReference type="InterPro" id="IPR044574">
    <property type="entry name" value="ARIP4-like"/>
</dbReference>
<evidence type="ECO:0000256" key="1">
    <source>
        <dbReference type="ARBA" id="ARBA00004123"/>
    </source>
</evidence>
<dbReference type="FunFam" id="3.40.50.300:FF:004822">
    <property type="entry name" value="SNF2 DNA repair protein, putative"/>
    <property type="match status" value="1"/>
</dbReference>